<dbReference type="EMBL" id="CP003537">
    <property type="protein sequence ID" value="AGH95528.1"/>
    <property type="molecule type" value="Genomic_DNA"/>
</dbReference>
<evidence type="ECO:0008006" key="3">
    <source>
        <dbReference type="Google" id="ProtNLM"/>
    </source>
</evidence>
<reference evidence="1 2" key="1">
    <citation type="journal article" date="2013" name="ISME J.">
        <title>By their genes ye shall know them: genomic signatures of predatory bacteria.</title>
        <authorList>
            <person name="Pasternak Z."/>
            <person name="Pietrokovski S."/>
            <person name="Rotem O."/>
            <person name="Gophna U."/>
            <person name="Lurie-Weinberger M.N."/>
            <person name="Jurkevitch E."/>
        </authorList>
    </citation>
    <scope>NUCLEOTIDE SEQUENCE [LARGE SCALE GENOMIC DNA]</scope>
    <source>
        <strain evidence="1 2">JSS</strain>
    </source>
</reference>
<dbReference type="PATRIC" id="fig|1184267.3.peg.1330"/>
<sequence>MMKYIGIIGLAVVLLLSACSNQPCRIEDRTDIVMTGNEKVSSSKKDLTKRVFVYKPDGSLQCGMGTKIDLQAMRKELGNIEVFSSENKHDGMMRIQVCGQPTGLSNVYEIDEKDLAAATKLGFNKWIGD</sequence>
<evidence type="ECO:0000313" key="2">
    <source>
        <dbReference type="Proteomes" id="UP000012040"/>
    </source>
</evidence>
<dbReference type="AlphaFoldDB" id="M4V8K6"/>
<dbReference type="KEGG" id="bex:A11Q_1312"/>
<dbReference type="eggNOG" id="ENOG503393Q">
    <property type="taxonomic scope" value="Bacteria"/>
</dbReference>
<accession>M4V8K6</accession>
<dbReference type="HOGENOM" id="CLU_1977234_0_0_7"/>
<dbReference type="PROSITE" id="PS51257">
    <property type="entry name" value="PROKAR_LIPOPROTEIN"/>
    <property type="match status" value="1"/>
</dbReference>
<name>M4V8K6_9BACT</name>
<protein>
    <recommendedName>
        <fullName evidence="3">Lipoprotein</fullName>
    </recommendedName>
</protein>
<gene>
    <name evidence="1" type="ORF">A11Q_1312</name>
</gene>
<keyword evidence="2" id="KW-1185">Reference proteome</keyword>
<proteinExistence type="predicted"/>
<dbReference type="STRING" id="1184267.A11Q_1312"/>
<organism evidence="1 2">
    <name type="scientific">Pseudobdellovibrio exovorus JSS</name>
    <dbReference type="NCBI Taxonomy" id="1184267"/>
    <lineage>
        <taxon>Bacteria</taxon>
        <taxon>Pseudomonadati</taxon>
        <taxon>Bdellovibrionota</taxon>
        <taxon>Bdellovibrionia</taxon>
        <taxon>Bdellovibrionales</taxon>
        <taxon>Pseudobdellovibrionaceae</taxon>
        <taxon>Pseudobdellovibrio</taxon>
    </lineage>
</organism>
<dbReference type="RefSeq" id="WP_015470018.1">
    <property type="nucleotide sequence ID" value="NC_020813.1"/>
</dbReference>
<dbReference type="Proteomes" id="UP000012040">
    <property type="component" value="Chromosome"/>
</dbReference>
<evidence type="ECO:0000313" key="1">
    <source>
        <dbReference type="EMBL" id="AGH95528.1"/>
    </source>
</evidence>